<feature type="transmembrane region" description="Helical" evidence="1">
    <location>
        <begin position="102"/>
        <end position="128"/>
    </location>
</feature>
<evidence type="ECO:0000313" key="3">
    <source>
        <dbReference type="Proteomes" id="UP001199296"/>
    </source>
</evidence>
<feature type="transmembrane region" description="Helical" evidence="1">
    <location>
        <begin position="74"/>
        <end position="90"/>
    </location>
</feature>
<organism evidence="2 3">
    <name type="scientific">Halanaerobium polyolivorans</name>
    <dbReference type="NCBI Taxonomy" id="2886943"/>
    <lineage>
        <taxon>Bacteria</taxon>
        <taxon>Bacillati</taxon>
        <taxon>Bacillota</taxon>
        <taxon>Clostridia</taxon>
        <taxon>Halanaerobiales</taxon>
        <taxon>Halanaerobiaceae</taxon>
        <taxon>Halanaerobium</taxon>
    </lineage>
</organism>
<evidence type="ECO:0000313" key="2">
    <source>
        <dbReference type="EMBL" id="MCC3144161.1"/>
    </source>
</evidence>
<protein>
    <submittedName>
        <fullName evidence="2">DUF2177 family protein</fullName>
    </submittedName>
</protein>
<sequence length="133" mass="15288">MLYIKSYLIALVIFFGIDIIWLGTIAQDLYQKHLGFLLKENFNMTAAFIFYLFFIAGLVFFVINRAVVLSSWQYALFAGMFFGFITYATYDMTNLATIKDWPLIITVIDIVWGSILCGATSLFTYLVISHFNL</sequence>
<dbReference type="EMBL" id="JAJFAT010000002">
    <property type="protein sequence ID" value="MCC3144161.1"/>
    <property type="molecule type" value="Genomic_DNA"/>
</dbReference>
<keyword evidence="3" id="KW-1185">Reference proteome</keyword>
<feature type="transmembrane region" description="Helical" evidence="1">
    <location>
        <begin position="7"/>
        <end position="26"/>
    </location>
</feature>
<dbReference type="RefSeq" id="WP_229343734.1">
    <property type="nucleotide sequence ID" value="NZ_JAJFAT010000002.1"/>
</dbReference>
<dbReference type="Pfam" id="PF09945">
    <property type="entry name" value="DUF2177"/>
    <property type="match status" value="1"/>
</dbReference>
<comment type="caution">
    <text evidence="2">The sequence shown here is derived from an EMBL/GenBank/DDBJ whole genome shotgun (WGS) entry which is preliminary data.</text>
</comment>
<name>A0AAW4WWE2_9FIRM</name>
<keyword evidence="1" id="KW-0812">Transmembrane</keyword>
<reference evidence="2 3" key="1">
    <citation type="submission" date="2021-10" db="EMBL/GenBank/DDBJ databases">
        <authorList>
            <person name="Grouzdev D.S."/>
            <person name="Pantiukh K.S."/>
            <person name="Krutkina M.S."/>
        </authorList>
    </citation>
    <scope>NUCLEOTIDE SEQUENCE [LARGE SCALE GENOMIC DNA]</scope>
    <source>
        <strain evidence="2 3">Z-7514</strain>
    </source>
</reference>
<dbReference type="AlphaFoldDB" id="A0AAW4WWE2"/>
<dbReference type="InterPro" id="IPR018687">
    <property type="entry name" value="DUF2177_membr"/>
</dbReference>
<evidence type="ECO:0000256" key="1">
    <source>
        <dbReference type="SAM" id="Phobius"/>
    </source>
</evidence>
<proteinExistence type="predicted"/>
<feature type="transmembrane region" description="Helical" evidence="1">
    <location>
        <begin position="46"/>
        <end position="67"/>
    </location>
</feature>
<dbReference type="Proteomes" id="UP001199296">
    <property type="component" value="Unassembled WGS sequence"/>
</dbReference>
<keyword evidence="1" id="KW-1133">Transmembrane helix</keyword>
<gene>
    <name evidence="2" type="ORF">LJ207_02365</name>
</gene>
<keyword evidence="1" id="KW-0472">Membrane</keyword>
<accession>A0AAW4WWE2</accession>